<proteinExistence type="predicted"/>
<keyword evidence="1" id="KW-0472">Membrane</keyword>
<dbReference type="Proteomes" id="UP000188354">
    <property type="component" value="Chromosome LG04"/>
</dbReference>
<keyword evidence="1" id="KW-0812">Transmembrane</keyword>
<sequence>MLDLMMRTSFICLPALRLHALYILLPFPIFLLSSYILRIITPGSREKGDRKRWRRVGIDGIVDSTDSTLQHDDPTRFHKGVPKTEIEHGLEVEDRKFVRSHE</sequence>
<protein>
    <submittedName>
        <fullName evidence="2">Uncharacterized protein</fullName>
    </submittedName>
</protein>
<dbReference type="EMBL" id="CM007364">
    <property type="protein sequence ID" value="OIW13773.1"/>
    <property type="molecule type" value="Genomic_DNA"/>
</dbReference>
<reference evidence="2 3" key="1">
    <citation type="journal article" date="2017" name="Plant Biotechnol. J.">
        <title>A comprehensive draft genome sequence for lupin (Lupinus angustifolius), an emerging health food: insights into plant-microbe interactions and legume evolution.</title>
        <authorList>
            <person name="Hane J.K."/>
            <person name="Ming Y."/>
            <person name="Kamphuis L.G."/>
            <person name="Nelson M.N."/>
            <person name="Garg G."/>
            <person name="Atkins C.A."/>
            <person name="Bayer P.E."/>
            <person name="Bravo A."/>
            <person name="Bringans S."/>
            <person name="Cannon S."/>
            <person name="Edwards D."/>
            <person name="Foley R."/>
            <person name="Gao L.L."/>
            <person name="Harrison M.J."/>
            <person name="Huang W."/>
            <person name="Hurgobin B."/>
            <person name="Li S."/>
            <person name="Liu C.W."/>
            <person name="McGrath A."/>
            <person name="Morahan G."/>
            <person name="Murray J."/>
            <person name="Weller J."/>
            <person name="Jian J."/>
            <person name="Singh K.B."/>
        </authorList>
    </citation>
    <scope>NUCLEOTIDE SEQUENCE [LARGE SCALE GENOMIC DNA]</scope>
    <source>
        <strain evidence="3">cv. Tanjil</strain>
        <tissue evidence="2">Whole plant</tissue>
    </source>
</reference>
<keyword evidence="3" id="KW-1185">Reference proteome</keyword>
<accession>A0A4P1RMC7</accession>
<dbReference type="Gramene" id="OIW13773">
    <property type="protein sequence ID" value="OIW13773"/>
    <property type="gene ID" value="TanjilG_31662"/>
</dbReference>
<dbReference type="AlphaFoldDB" id="A0A4P1RMC7"/>
<gene>
    <name evidence="2" type="ORF">TanjilG_31662</name>
</gene>
<keyword evidence="1" id="KW-1133">Transmembrane helix</keyword>
<name>A0A4P1RMC7_LUPAN</name>
<evidence type="ECO:0000313" key="3">
    <source>
        <dbReference type="Proteomes" id="UP000188354"/>
    </source>
</evidence>
<evidence type="ECO:0000313" key="2">
    <source>
        <dbReference type="EMBL" id="OIW13773.1"/>
    </source>
</evidence>
<feature type="transmembrane region" description="Helical" evidence="1">
    <location>
        <begin position="20"/>
        <end position="41"/>
    </location>
</feature>
<organism evidence="2 3">
    <name type="scientific">Lupinus angustifolius</name>
    <name type="common">Narrow-leaved blue lupine</name>
    <dbReference type="NCBI Taxonomy" id="3871"/>
    <lineage>
        <taxon>Eukaryota</taxon>
        <taxon>Viridiplantae</taxon>
        <taxon>Streptophyta</taxon>
        <taxon>Embryophyta</taxon>
        <taxon>Tracheophyta</taxon>
        <taxon>Spermatophyta</taxon>
        <taxon>Magnoliopsida</taxon>
        <taxon>eudicotyledons</taxon>
        <taxon>Gunneridae</taxon>
        <taxon>Pentapetalae</taxon>
        <taxon>rosids</taxon>
        <taxon>fabids</taxon>
        <taxon>Fabales</taxon>
        <taxon>Fabaceae</taxon>
        <taxon>Papilionoideae</taxon>
        <taxon>50 kb inversion clade</taxon>
        <taxon>genistoids sensu lato</taxon>
        <taxon>core genistoids</taxon>
        <taxon>Genisteae</taxon>
        <taxon>Lupinus</taxon>
    </lineage>
</organism>
<evidence type="ECO:0000256" key="1">
    <source>
        <dbReference type="SAM" id="Phobius"/>
    </source>
</evidence>